<dbReference type="EMBL" id="LBZK01000007">
    <property type="protein sequence ID" value="KKR71130.1"/>
    <property type="molecule type" value="Genomic_DNA"/>
</dbReference>
<accession>A0A0G0VGG3</accession>
<name>A0A0G0VGG3_9BACT</name>
<reference evidence="1 2" key="1">
    <citation type="journal article" date="2015" name="Nature">
        <title>rRNA introns, odd ribosomes, and small enigmatic genomes across a large radiation of phyla.</title>
        <authorList>
            <person name="Brown C.T."/>
            <person name="Hug L.A."/>
            <person name="Thomas B.C."/>
            <person name="Sharon I."/>
            <person name="Castelle C.J."/>
            <person name="Singh A."/>
            <person name="Wilkins M.J."/>
            <person name="Williams K.H."/>
            <person name="Banfield J.F."/>
        </authorList>
    </citation>
    <scope>NUCLEOTIDE SEQUENCE [LARGE SCALE GENOMIC DNA]</scope>
</reference>
<evidence type="ECO:0000313" key="2">
    <source>
        <dbReference type="Proteomes" id="UP000034562"/>
    </source>
</evidence>
<organism evidence="1 2">
    <name type="scientific">Candidatus Woesebacteria bacterium GW2011_GWA2_40_7b</name>
    <dbReference type="NCBI Taxonomy" id="1618563"/>
    <lineage>
        <taxon>Bacteria</taxon>
        <taxon>Candidatus Woeseibacteriota</taxon>
    </lineage>
</organism>
<gene>
    <name evidence="1" type="ORF">UU12_C0007G0001</name>
</gene>
<evidence type="ECO:0000313" key="1">
    <source>
        <dbReference type="EMBL" id="KKR71130.1"/>
    </source>
</evidence>
<dbReference type="AlphaFoldDB" id="A0A0G0VGG3"/>
<comment type="caution">
    <text evidence="1">The sequence shown here is derived from an EMBL/GenBank/DDBJ whole genome shotgun (WGS) entry which is preliminary data.</text>
</comment>
<sequence length="144" mass="16422">MSIYLLSFTVPVQIPDLTVESLTTARLFGNPTIRVIPQGVRCNISLTGKPGRVELRTAQCPNRTWVDTVGEIYIYNTEVETVSHGSERREMATEKEVLKSRVMIDEERPHLAIARRIHPKRNDHILDHIVIYESSRDKGDQLSV</sequence>
<protein>
    <submittedName>
        <fullName evidence="1">Uncharacterized protein</fullName>
    </submittedName>
</protein>
<proteinExistence type="predicted"/>
<dbReference type="Proteomes" id="UP000034562">
    <property type="component" value="Unassembled WGS sequence"/>
</dbReference>
<dbReference type="STRING" id="1618563.UU12_C0007G0001"/>